<keyword evidence="6" id="KW-1185">Reference proteome</keyword>
<gene>
    <name evidence="5" type="ORF">OL497_10685</name>
</gene>
<dbReference type="InterPro" id="IPR015424">
    <property type="entry name" value="PyrdxlP-dep_Trfase"/>
</dbReference>
<proteinExistence type="inferred from homology"/>
<evidence type="ECO:0000256" key="2">
    <source>
        <dbReference type="ARBA" id="ARBA00008954"/>
    </source>
</evidence>
<sequence>MKSLIRSAVVCPDATKKYPAIVYGKGIYLYDESGKGYLDASSGSAAVSNLGYGIPEIAEIIREQSLKVSVLPTHVFSSRVVDDYFDALVDFAPPGFSKVWTVTSGTEAVESAIKLALQYHRVKGDEKRYKIVSRHTSYHGNSVFMLDIGGMPIRKKIYDQWMNHFPHISAANTYRKPDHLDEEAYVDMLADEFEQTLLEGDPGTFAAFIAEPVVGAAMGAVPAPPGYLERMYHICRKYGLLFISDEVLAGFGRVGTRFGVEKFNVIPDIIAAGKGISGGYFPLSAVLASREVMEPFVQQNLPFLGGHTYACNPLGAAIGRFVLTYIAEQNLVQKAEIQGRYLKEKLQYLYKHDIVGDVRGEGLLLGIELVQDKVTKKPFPPEMNIAKRIGELAMEEGVVLYPGKGTNDGFTGDHILISPPLIINQEECDQIANVLDLCIEKVVGVPA</sequence>
<dbReference type="Pfam" id="PF00202">
    <property type="entry name" value="Aminotran_3"/>
    <property type="match status" value="1"/>
</dbReference>
<comment type="cofactor">
    <cofactor evidence="1">
        <name>pyridoxal 5'-phosphate</name>
        <dbReference type="ChEBI" id="CHEBI:597326"/>
    </cofactor>
</comment>
<dbReference type="PANTHER" id="PTHR43094">
    <property type="entry name" value="AMINOTRANSFERASE"/>
    <property type="match status" value="1"/>
</dbReference>
<keyword evidence="3 4" id="KW-0663">Pyridoxal phosphate</keyword>
<dbReference type="GO" id="GO:0008483">
    <property type="term" value="F:transaminase activity"/>
    <property type="evidence" value="ECO:0007669"/>
    <property type="project" value="UniProtKB-KW"/>
</dbReference>
<keyword evidence="5" id="KW-0032">Aminotransferase</keyword>
<dbReference type="CDD" id="cd00610">
    <property type="entry name" value="OAT_like"/>
    <property type="match status" value="1"/>
</dbReference>
<name>A0ABT3IK80_9BACT</name>
<dbReference type="InterPro" id="IPR049704">
    <property type="entry name" value="Aminotrans_3_PPA_site"/>
</dbReference>
<dbReference type="Gene3D" id="3.40.640.10">
    <property type="entry name" value="Type I PLP-dependent aspartate aminotransferase-like (Major domain)"/>
    <property type="match status" value="1"/>
</dbReference>
<dbReference type="InterPro" id="IPR015421">
    <property type="entry name" value="PyrdxlP-dep_Trfase_major"/>
</dbReference>
<dbReference type="PROSITE" id="PS00600">
    <property type="entry name" value="AA_TRANSFER_CLASS_3"/>
    <property type="match status" value="1"/>
</dbReference>
<dbReference type="InterPro" id="IPR005814">
    <property type="entry name" value="Aminotrans_3"/>
</dbReference>
<dbReference type="PANTHER" id="PTHR43094:SF1">
    <property type="entry name" value="AMINOTRANSFERASE CLASS-III"/>
    <property type="match status" value="1"/>
</dbReference>
<dbReference type="InterPro" id="IPR015422">
    <property type="entry name" value="PyrdxlP-dep_Trfase_small"/>
</dbReference>
<keyword evidence="5" id="KW-0808">Transferase</keyword>
<dbReference type="Proteomes" id="UP001207742">
    <property type="component" value="Unassembled WGS sequence"/>
</dbReference>
<dbReference type="Gene3D" id="3.90.1150.10">
    <property type="entry name" value="Aspartate Aminotransferase, domain 1"/>
    <property type="match status" value="1"/>
</dbReference>
<evidence type="ECO:0000313" key="5">
    <source>
        <dbReference type="EMBL" id="MCW3484362.1"/>
    </source>
</evidence>
<dbReference type="EMBL" id="JAPDNS010000001">
    <property type="protein sequence ID" value="MCW3484362.1"/>
    <property type="molecule type" value="Genomic_DNA"/>
</dbReference>
<protein>
    <submittedName>
        <fullName evidence="5">Aminotransferase class III-fold pyridoxal phosphate-dependent enzyme</fullName>
    </submittedName>
</protein>
<comment type="similarity">
    <text evidence="2 4">Belongs to the class-III pyridoxal-phosphate-dependent aminotransferase family.</text>
</comment>
<evidence type="ECO:0000256" key="1">
    <source>
        <dbReference type="ARBA" id="ARBA00001933"/>
    </source>
</evidence>
<reference evidence="5 6" key="1">
    <citation type="submission" date="2022-10" db="EMBL/GenBank/DDBJ databases">
        <title>Chitinophaga nivalis PC15 sp. nov., isolated from Pyeongchang county, South Korea.</title>
        <authorList>
            <person name="Trinh H.N."/>
        </authorList>
    </citation>
    <scope>NUCLEOTIDE SEQUENCE [LARGE SCALE GENOMIC DNA]</scope>
    <source>
        <strain evidence="5 6">PC14</strain>
    </source>
</reference>
<accession>A0ABT3IK80</accession>
<dbReference type="SUPFAM" id="SSF53383">
    <property type="entry name" value="PLP-dependent transferases"/>
    <property type="match status" value="1"/>
</dbReference>
<evidence type="ECO:0000256" key="4">
    <source>
        <dbReference type="RuleBase" id="RU003560"/>
    </source>
</evidence>
<evidence type="ECO:0000313" key="6">
    <source>
        <dbReference type="Proteomes" id="UP001207742"/>
    </source>
</evidence>
<evidence type="ECO:0000256" key="3">
    <source>
        <dbReference type="ARBA" id="ARBA00022898"/>
    </source>
</evidence>
<comment type="caution">
    <text evidence="5">The sequence shown here is derived from an EMBL/GenBank/DDBJ whole genome shotgun (WGS) entry which is preliminary data.</text>
</comment>
<dbReference type="RefSeq" id="WP_264729941.1">
    <property type="nucleotide sequence ID" value="NZ_JAPDNR010000001.1"/>
</dbReference>
<organism evidence="5 6">
    <name type="scientific">Chitinophaga nivalis</name>
    <dbReference type="NCBI Taxonomy" id="2991709"/>
    <lineage>
        <taxon>Bacteria</taxon>
        <taxon>Pseudomonadati</taxon>
        <taxon>Bacteroidota</taxon>
        <taxon>Chitinophagia</taxon>
        <taxon>Chitinophagales</taxon>
        <taxon>Chitinophagaceae</taxon>
        <taxon>Chitinophaga</taxon>
    </lineage>
</organism>